<dbReference type="PROSITE" id="PS50075">
    <property type="entry name" value="CARRIER"/>
    <property type="match status" value="1"/>
</dbReference>
<proteinExistence type="predicted"/>
<dbReference type="InterPro" id="IPR020806">
    <property type="entry name" value="PKS_PP-bd"/>
</dbReference>
<dbReference type="InterPro" id="IPR006162">
    <property type="entry name" value="Ppantetheine_attach_site"/>
</dbReference>
<dbReference type="Gene3D" id="1.10.1200.10">
    <property type="entry name" value="ACP-like"/>
    <property type="match status" value="1"/>
</dbReference>
<dbReference type="GO" id="GO:0044550">
    <property type="term" value="P:secondary metabolite biosynthetic process"/>
    <property type="evidence" value="ECO:0007669"/>
    <property type="project" value="TreeGrafter"/>
</dbReference>
<reference evidence="5 6" key="1">
    <citation type="journal article" date="2016" name="Front. Microbiol.">
        <title>Comparative Genomics Analysis of Streptomyces Species Reveals Their Adaptation to the Marine Environment and Their Diversity at the Genomic Level.</title>
        <authorList>
            <person name="Tian X."/>
            <person name="Zhang Z."/>
            <person name="Yang T."/>
            <person name="Chen M."/>
            <person name="Li J."/>
            <person name="Chen F."/>
            <person name="Yang J."/>
            <person name="Li W."/>
            <person name="Zhang B."/>
            <person name="Zhang Z."/>
            <person name="Wu J."/>
            <person name="Zhang C."/>
            <person name="Long L."/>
            <person name="Xiao J."/>
        </authorList>
    </citation>
    <scope>NUCLEOTIDE SEQUENCE [LARGE SCALE GENOMIC DNA]</scope>
    <source>
        <strain evidence="5 6">SCSIO M10379</strain>
    </source>
</reference>
<keyword evidence="3" id="KW-0597">Phosphoprotein</keyword>
<comment type="cofactor">
    <cofactor evidence="1">
        <name>pantetheine 4'-phosphate</name>
        <dbReference type="ChEBI" id="CHEBI:47942"/>
    </cofactor>
</comment>
<dbReference type="AlphaFoldDB" id="A0A1E7K7N6"/>
<dbReference type="RefSeq" id="WP_069992631.1">
    <property type="nucleotide sequence ID" value="NZ_LJGV01000022.1"/>
</dbReference>
<sequence>MTVHQEPRSDTERLVAEIWQEVLGIDGVGAHDNFFELGGHSLLATQVANKIDLLTDVQIDLKFFFRNPTVADLARHLLDLLREES</sequence>
<dbReference type="GO" id="GO:0005829">
    <property type="term" value="C:cytosol"/>
    <property type="evidence" value="ECO:0007669"/>
    <property type="project" value="TreeGrafter"/>
</dbReference>
<evidence type="ECO:0000313" key="5">
    <source>
        <dbReference type="EMBL" id="OEU99952.1"/>
    </source>
</evidence>
<dbReference type="GO" id="GO:0031177">
    <property type="term" value="F:phosphopantetheine binding"/>
    <property type="evidence" value="ECO:0007669"/>
    <property type="project" value="InterPro"/>
</dbReference>
<feature type="domain" description="Carrier" evidence="4">
    <location>
        <begin position="6"/>
        <end position="81"/>
    </location>
</feature>
<dbReference type="Pfam" id="PF00550">
    <property type="entry name" value="PP-binding"/>
    <property type="match status" value="1"/>
</dbReference>
<name>A0A1E7K7N6_9ACTN</name>
<gene>
    <name evidence="5" type="ORF">AN217_21580</name>
</gene>
<dbReference type="InterPro" id="IPR036736">
    <property type="entry name" value="ACP-like_sf"/>
</dbReference>
<dbReference type="PANTHER" id="PTHR45527">
    <property type="entry name" value="NONRIBOSOMAL PEPTIDE SYNTHETASE"/>
    <property type="match status" value="1"/>
</dbReference>
<dbReference type="SUPFAM" id="SSF47336">
    <property type="entry name" value="ACP-like"/>
    <property type="match status" value="1"/>
</dbReference>
<protein>
    <recommendedName>
        <fullName evidence="4">Carrier domain-containing protein</fullName>
    </recommendedName>
</protein>
<dbReference type="GO" id="GO:0017000">
    <property type="term" value="P:antibiotic biosynthetic process"/>
    <property type="evidence" value="ECO:0007669"/>
    <property type="project" value="UniProtKB-ARBA"/>
</dbReference>
<organism evidence="5 6">
    <name type="scientific">Streptomyces qinglanensis</name>
    <dbReference type="NCBI Taxonomy" id="943816"/>
    <lineage>
        <taxon>Bacteria</taxon>
        <taxon>Bacillati</taxon>
        <taxon>Actinomycetota</taxon>
        <taxon>Actinomycetes</taxon>
        <taxon>Kitasatosporales</taxon>
        <taxon>Streptomycetaceae</taxon>
        <taxon>Streptomyces</taxon>
    </lineage>
</organism>
<comment type="caution">
    <text evidence="5">The sequence shown here is derived from an EMBL/GenBank/DDBJ whole genome shotgun (WGS) entry which is preliminary data.</text>
</comment>
<dbReference type="InterPro" id="IPR009081">
    <property type="entry name" value="PP-bd_ACP"/>
</dbReference>
<dbReference type="FunFam" id="1.10.1200.10:FF:000005">
    <property type="entry name" value="Nonribosomal peptide synthetase 1"/>
    <property type="match status" value="1"/>
</dbReference>
<dbReference type="SMART" id="SM00823">
    <property type="entry name" value="PKS_PP"/>
    <property type="match status" value="1"/>
</dbReference>
<accession>A0A1E7K7N6</accession>
<evidence type="ECO:0000256" key="2">
    <source>
        <dbReference type="ARBA" id="ARBA00022450"/>
    </source>
</evidence>
<dbReference type="PANTHER" id="PTHR45527:SF1">
    <property type="entry name" value="FATTY ACID SYNTHASE"/>
    <property type="match status" value="1"/>
</dbReference>
<evidence type="ECO:0000259" key="4">
    <source>
        <dbReference type="PROSITE" id="PS50075"/>
    </source>
</evidence>
<dbReference type="GO" id="GO:0043041">
    <property type="term" value="P:amino acid activation for nonribosomal peptide biosynthetic process"/>
    <property type="evidence" value="ECO:0007669"/>
    <property type="project" value="TreeGrafter"/>
</dbReference>
<dbReference type="EMBL" id="LJGV01000022">
    <property type="protein sequence ID" value="OEU99952.1"/>
    <property type="molecule type" value="Genomic_DNA"/>
</dbReference>
<dbReference type="Proteomes" id="UP000175829">
    <property type="component" value="Unassembled WGS sequence"/>
</dbReference>
<keyword evidence="2" id="KW-0596">Phosphopantetheine</keyword>
<evidence type="ECO:0000313" key="6">
    <source>
        <dbReference type="Proteomes" id="UP000175829"/>
    </source>
</evidence>
<evidence type="ECO:0000256" key="3">
    <source>
        <dbReference type="ARBA" id="ARBA00022553"/>
    </source>
</evidence>
<evidence type="ECO:0000256" key="1">
    <source>
        <dbReference type="ARBA" id="ARBA00001957"/>
    </source>
</evidence>
<dbReference type="PROSITE" id="PS00012">
    <property type="entry name" value="PHOSPHOPANTETHEINE"/>
    <property type="match status" value="1"/>
</dbReference>